<organism evidence="6 7">
    <name type="scientific">Aphis craccivora</name>
    <name type="common">Cowpea aphid</name>
    <dbReference type="NCBI Taxonomy" id="307492"/>
    <lineage>
        <taxon>Eukaryota</taxon>
        <taxon>Metazoa</taxon>
        <taxon>Ecdysozoa</taxon>
        <taxon>Arthropoda</taxon>
        <taxon>Hexapoda</taxon>
        <taxon>Insecta</taxon>
        <taxon>Pterygota</taxon>
        <taxon>Neoptera</taxon>
        <taxon>Paraneoptera</taxon>
        <taxon>Hemiptera</taxon>
        <taxon>Sternorrhyncha</taxon>
        <taxon>Aphidomorpha</taxon>
        <taxon>Aphidoidea</taxon>
        <taxon>Aphididae</taxon>
        <taxon>Aphidini</taxon>
        <taxon>Aphis</taxon>
        <taxon>Aphis</taxon>
    </lineage>
</organism>
<dbReference type="GO" id="GO:0000793">
    <property type="term" value="C:condensed chromosome"/>
    <property type="evidence" value="ECO:0007669"/>
    <property type="project" value="TreeGrafter"/>
</dbReference>
<dbReference type="PANTHER" id="PTHR47507:SF6">
    <property type="entry name" value="BARRIER-TO-AUTOINTEGRATION FACTOR"/>
    <property type="match status" value="1"/>
</dbReference>
<reference evidence="6 7" key="1">
    <citation type="submission" date="2019-08" db="EMBL/GenBank/DDBJ databases">
        <title>Whole genome of Aphis craccivora.</title>
        <authorList>
            <person name="Voronova N.V."/>
            <person name="Shulinski R.S."/>
            <person name="Bandarenka Y.V."/>
            <person name="Zhorov D.G."/>
            <person name="Warner D."/>
        </authorList>
    </citation>
    <scope>NUCLEOTIDE SEQUENCE [LARGE SCALE GENOMIC DNA]</scope>
    <source>
        <strain evidence="6">180601</strain>
        <tissue evidence="6">Whole Body</tissue>
    </source>
</reference>
<name>A0A6G0YVL3_APHCR</name>
<dbReference type="Pfam" id="PF02961">
    <property type="entry name" value="SAM_BAF"/>
    <property type="match status" value="1"/>
</dbReference>
<keyword evidence="7" id="KW-1185">Reference proteome</keyword>
<protein>
    <recommendedName>
        <fullName evidence="3">Barrier-to-autointegration factor-like protein</fullName>
    </recommendedName>
    <alternativeName>
        <fullName evidence="4">Barrier-to-autointegration factor 2</fullName>
    </alternativeName>
</protein>
<evidence type="ECO:0000313" key="6">
    <source>
        <dbReference type="EMBL" id="KAF0761847.1"/>
    </source>
</evidence>
<keyword evidence="2" id="KW-0539">Nucleus</keyword>
<evidence type="ECO:0000256" key="1">
    <source>
        <dbReference type="ARBA" id="ARBA00004123"/>
    </source>
</evidence>
<dbReference type="GO" id="GO:0003677">
    <property type="term" value="F:DNA binding"/>
    <property type="evidence" value="ECO:0007669"/>
    <property type="project" value="InterPro"/>
</dbReference>
<dbReference type="Gene3D" id="1.10.150.40">
    <property type="entry name" value="Barrier-to-autointegration factor, BAF"/>
    <property type="match status" value="1"/>
</dbReference>
<evidence type="ECO:0000256" key="4">
    <source>
        <dbReference type="ARBA" id="ARBA00079764"/>
    </source>
</evidence>
<evidence type="ECO:0000256" key="3">
    <source>
        <dbReference type="ARBA" id="ARBA00074730"/>
    </source>
</evidence>
<dbReference type="EMBL" id="VUJU01002283">
    <property type="protein sequence ID" value="KAF0761847.1"/>
    <property type="molecule type" value="Genomic_DNA"/>
</dbReference>
<dbReference type="FunFam" id="1.10.150.40:FF:000002">
    <property type="entry name" value="Barrier to autointegration factor 2"/>
    <property type="match status" value="1"/>
</dbReference>
<dbReference type="InterPro" id="IPR004122">
    <property type="entry name" value="BAF_prot"/>
</dbReference>
<dbReference type="PANTHER" id="PTHR47507">
    <property type="entry name" value="BARRIER TO AUTOINTEGRATION FACTOR 2"/>
    <property type="match status" value="1"/>
</dbReference>
<evidence type="ECO:0000256" key="2">
    <source>
        <dbReference type="ARBA" id="ARBA00023242"/>
    </source>
</evidence>
<feature type="region of interest" description="Disordered" evidence="5">
    <location>
        <begin position="1"/>
        <end position="24"/>
    </location>
</feature>
<dbReference type="AlphaFoldDB" id="A0A6G0YVL3"/>
<dbReference type="SMART" id="SM01023">
    <property type="entry name" value="BAF"/>
    <property type="match status" value="1"/>
</dbReference>
<dbReference type="GO" id="GO:0051276">
    <property type="term" value="P:chromosome organization"/>
    <property type="evidence" value="ECO:0007669"/>
    <property type="project" value="TreeGrafter"/>
</dbReference>
<accession>A0A6G0YVL3</accession>
<sequence>MTTPSSTTSQKHKAFSGEPMRDKPVEDLAGIGPVLASRLKEQGFNKAYNVLGQFLLLEMDQELFCDWLKDTVKANSKQSKDCHACLKAWCDEFL</sequence>
<dbReference type="Proteomes" id="UP000478052">
    <property type="component" value="Unassembled WGS sequence"/>
</dbReference>
<dbReference type="InterPro" id="IPR036617">
    <property type="entry name" value="BAF_sf"/>
</dbReference>
<evidence type="ECO:0000256" key="5">
    <source>
        <dbReference type="SAM" id="MobiDB-lite"/>
    </source>
</evidence>
<comment type="subcellular location">
    <subcellularLocation>
        <location evidence="1">Nucleus</location>
    </subcellularLocation>
</comment>
<dbReference type="OrthoDB" id="9997163at2759"/>
<evidence type="ECO:0000313" key="7">
    <source>
        <dbReference type="Proteomes" id="UP000478052"/>
    </source>
</evidence>
<dbReference type="SUPFAM" id="SSF47798">
    <property type="entry name" value="Barrier-to-autointegration factor, BAF"/>
    <property type="match status" value="1"/>
</dbReference>
<gene>
    <name evidence="6" type="ORF">FWK35_00009677</name>
</gene>
<dbReference type="GO" id="GO:0005634">
    <property type="term" value="C:nucleus"/>
    <property type="evidence" value="ECO:0007669"/>
    <property type="project" value="UniProtKB-SubCell"/>
</dbReference>
<dbReference type="InterPro" id="IPR051387">
    <property type="entry name" value="BAF"/>
</dbReference>
<comment type="caution">
    <text evidence="6">The sequence shown here is derived from an EMBL/GenBank/DDBJ whole genome shotgun (WGS) entry which is preliminary data.</text>
</comment>
<proteinExistence type="predicted"/>